<dbReference type="GO" id="GO:0019288">
    <property type="term" value="P:isopentenyl diphosphate biosynthetic process, methylerythritol 4-phosphate pathway"/>
    <property type="evidence" value="ECO:0007669"/>
    <property type="project" value="UniProtKB-UniRule"/>
</dbReference>
<sequence>MTDSSMMIGQGFDAHRFAPAGTGRPLWVAGLHWPVPEGADDAQAARYEGIEGDSDGDVAAHALIDALLSAAGLGDIGLLFGVGAEAHGAGMHGVDMLRETAAYLAAQGFTPTSASVVIVGNRPKIGARRDEAEAVLSEAVGCRVSVTATTTDHMGFTGRGEGIAAIANALVARED</sequence>
<keyword evidence="5 7" id="KW-0414">Isoprene biosynthesis</keyword>
<comment type="function">
    <text evidence="7">Involved in the biosynthesis of isopentenyl diphosphate (IPP) and dimethylallyl diphosphate (DMAPP), two major building blocks of isoprenoid compounds. Catalyzes the conversion of 4-diphosphocytidyl-2-C-methyl-D-erythritol 2-phosphate (CDP-ME2P) to 2-C-methyl-D-erythritol 2,4-cyclodiphosphate (ME-CPP) with a corresponding release of cytidine 5-monophosphate (CMP).</text>
</comment>
<comment type="subunit">
    <text evidence="7">Homotrimer.</text>
</comment>
<feature type="binding site" evidence="7">
    <location>
        <begin position="75"/>
        <end position="77"/>
    </location>
    <ligand>
        <name>4-CDP-2-C-methyl-D-erythritol 2-phosphate</name>
        <dbReference type="ChEBI" id="CHEBI:57919"/>
    </ligand>
</feature>
<comment type="similarity">
    <text evidence="7 8">Belongs to the IspF family.</text>
</comment>
<evidence type="ECO:0000256" key="8">
    <source>
        <dbReference type="RuleBase" id="RU004395"/>
    </source>
</evidence>
<feature type="binding site" evidence="7">
    <location>
        <position position="61"/>
    </location>
    <ligand>
        <name>a divalent metal cation</name>
        <dbReference type="ChEBI" id="CHEBI:60240"/>
    </ligand>
</feature>
<protein>
    <recommendedName>
        <fullName evidence="3 7">2-C-methyl-D-erythritol 2,4-cyclodiphosphate synthase</fullName>
        <shortName evidence="7">MECDP-synthase</shortName>
        <shortName evidence="7">MECPP-synthase</shortName>
        <shortName evidence="7">MECPS</shortName>
        <ecNumber evidence="3 7">4.6.1.12</ecNumber>
    </recommendedName>
</protein>
<dbReference type="Proteomes" id="UP000468413">
    <property type="component" value="Unassembled WGS sequence"/>
</dbReference>
<feature type="binding site" evidence="7">
    <location>
        <position position="156"/>
    </location>
    <ligand>
        <name>4-CDP-2-C-methyl-D-erythritol 2-phosphate</name>
        <dbReference type="ChEBI" id="CHEBI:57919"/>
    </ligand>
</feature>
<comment type="caution">
    <text evidence="7">Lacks conserved residue(s) required for the propagation of feature annotation.</text>
</comment>
<evidence type="ECO:0000313" key="10">
    <source>
        <dbReference type="EMBL" id="KAB7788578.1"/>
    </source>
</evidence>
<dbReference type="HAMAP" id="MF_00107">
    <property type="entry name" value="IspF"/>
    <property type="match status" value="1"/>
</dbReference>
<comment type="caution">
    <text evidence="10">The sequence shown here is derived from an EMBL/GenBank/DDBJ whole genome shotgun (WGS) entry which is preliminary data.</text>
</comment>
<dbReference type="CDD" id="cd00554">
    <property type="entry name" value="MECDP_synthase"/>
    <property type="match status" value="1"/>
</dbReference>
<dbReference type="EC" id="4.6.1.12" evidence="3 7"/>
<keyword evidence="4 7" id="KW-0479">Metal-binding</keyword>
<feature type="site" description="Transition state stabilizer" evidence="7">
    <location>
        <position position="53"/>
    </location>
</feature>
<dbReference type="NCBIfam" id="TIGR00151">
    <property type="entry name" value="ispF"/>
    <property type="match status" value="1"/>
</dbReference>
<dbReference type="Gene3D" id="3.30.1330.50">
    <property type="entry name" value="2-C-methyl-D-erythritol 2,4-cyclodiphosphate synthase"/>
    <property type="match status" value="1"/>
</dbReference>
<organism evidence="10 11">
    <name type="scientific">Bifidobacterium cebidarum</name>
    <dbReference type="NCBI Taxonomy" id="2650773"/>
    <lineage>
        <taxon>Bacteria</taxon>
        <taxon>Bacillati</taxon>
        <taxon>Actinomycetota</taxon>
        <taxon>Actinomycetes</taxon>
        <taxon>Bifidobacteriales</taxon>
        <taxon>Bifidobacteriaceae</taxon>
        <taxon>Bifidobacterium</taxon>
    </lineage>
</organism>
<dbReference type="UniPathway" id="UPA00056">
    <property type="reaction ID" value="UER00095"/>
</dbReference>
<evidence type="ECO:0000313" key="11">
    <source>
        <dbReference type="Proteomes" id="UP000468413"/>
    </source>
</evidence>
<dbReference type="InterPro" id="IPR020555">
    <property type="entry name" value="MECDP_synthase_CS"/>
</dbReference>
<evidence type="ECO:0000259" key="9">
    <source>
        <dbReference type="Pfam" id="PF02542"/>
    </source>
</evidence>
<dbReference type="PANTHER" id="PTHR43181:SF1">
    <property type="entry name" value="2-C-METHYL-D-ERYTHRITOL 2,4-CYCLODIPHOSPHATE SYNTHASE, CHLOROPLASTIC"/>
    <property type="match status" value="1"/>
</dbReference>
<evidence type="ECO:0000256" key="2">
    <source>
        <dbReference type="ARBA" id="ARBA00004709"/>
    </source>
</evidence>
<dbReference type="Pfam" id="PF02542">
    <property type="entry name" value="YgbB"/>
    <property type="match status" value="1"/>
</dbReference>
<evidence type="ECO:0000256" key="4">
    <source>
        <dbReference type="ARBA" id="ARBA00022723"/>
    </source>
</evidence>
<name>A0A6I1GKV3_9BIFI</name>
<dbReference type="GO" id="GO:0046872">
    <property type="term" value="F:metal ion binding"/>
    <property type="evidence" value="ECO:0007669"/>
    <property type="project" value="UniProtKB-KW"/>
</dbReference>
<dbReference type="EMBL" id="WBVS01000003">
    <property type="protein sequence ID" value="KAB7788578.1"/>
    <property type="molecule type" value="Genomic_DNA"/>
</dbReference>
<evidence type="ECO:0000256" key="3">
    <source>
        <dbReference type="ARBA" id="ARBA00012579"/>
    </source>
</evidence>
<dbReference type="SUPFAM" id="SSF69765">
    <property type="entry name" value="IpsF-like"/>
    <property type="match status" value="1"/>
</dbReference>
<reference evidence="10 11" key="1">
    <citation type="submission" date="2019-09" db="EMBL/GenBank/DDBJ databases">
        <title>Characterization of the phylogenetic diversity of two novel species belonging to the genus Bifidobacterium: Bifidobacterium cebidarum sp. nov. and Bifidobacterium leontopitheci sp. nov.</title>
        <authorList>
            <person name="Lugli G.A."/>
            <person name="Duranti S."/>
            <person name="Milani C."/>
            <person name="Turroni F."/>
            <person name="Ventura M."/>
        </authorList>
    </citation>
    <scope>NUCLEOTIDE SEQUENCE [LARGE SCALE GENOMIC DNA]</scope>
    <source>
        <strain evidence="10 11">LMG 31469</strain>
    </source>
</reference>
<dbReference type="AlphaFoldDB" id="A0A6I1GKV3"/>
<comment type="catalytic activity">
    <reaction evidence="1 7 8">
        <text>4-CDP-2-C-methyl-D-erythritol 2-phosphate = 2-C-methyl-D-erythritol 2,4-cyclic diphosphate + CMP</text>
        <dbReference type="Rhea" id="RHEA:23864"/>
        <dbReference type="ChEBI" id="CHEBI:57919"/>
        <dbReference type="ChEBI" id="CHEBI:58483"/>
        <dbReference type="ChEBI" id="CHEBI:60377"/>
        <dbReference type="EC" id="4.6.1.12"/>
    </reaction>
</comment>
<gene>
    <name evidence="7" type="primary">ispF</name>
    <name evidence="10" type="ORF">F7D08_0857</name>
</gene>
<evidence type="ECO:0000256" key="5">
    <source>
        <dbReference type="ARBA" id="ARBA00023229"/>
    </source>
</evidence>
<comment type="pathway">
    <text evidence="2 7">Isoprenoid biosynthesis; isopentenyl diphosphate biosynthesis via DXP pathway; isopentenyl diphosphate from 1-deoxy-D-xylulose 5-phosphate: step 4/6.</text>
</comment>
<dbReference type="InterPro" id="IPR036571">
    <property type="entry name" value="MECDP_synthase_sf"/>
</dbReference>
<evidence type="ECO:0000256" key="1">
    <source>
        <dbReference type="ARBA" id="ARBA00000200"/>
    </source>
</evidence>
<dbReference type="GO" id="GO:0016114">
    <property type="term" value="P:terpenoid biosynthetic process"/>
    <property type="evidence" value="ECO:0007669"/>
    <property type="project" value="InterPro"/>
</dbReference>
<keyword evidence="6 7" id="KW-0456">Lyase</keyword>
<evidence type="ECO:0000256" key="7">
    <source>
        <dbReference type="HAMAP-Rule" id="MF_00107"/>
    </source>
</evidence>
<feature type="binding site" evidence="7">
    <location>
        <begin position="13"/>
        <end position="15"/>
    </location>
    <ligand>
        <name>4-CDP-2-C-methyl-D-erythritol 2-phosphate</name>
        <dbReference type="ChEBI" id="CHEBI:57919"/>
    </ligand>
</feature>
<evidence type="ECO:0000256" key="6">
    <source>
        <dbReference type="ARBA" id="ARBA00023239"/>
    </source>
</evidence>
<dbReference type="InterPro" id="IPR003526">
    <property type="entry name" value="MECDP_synthase"/>
</dbReference>
<accession>A0A6I1GKV3</accession>
<dbReference type="PANTHER" id="PTHR43181">
    <property type="entry name" value="2-C-METHYL-D-ERYTHRITOL 2,4-CYCLODIPHOSPHATE SYNTHASE, CHLOROPLASTIC"/>
    <property type="match status" value="1"/>
</dbReference>
<proteinExistence type="inferred from homology"/>
<dbReference type="GO" id="GO:0008685">
    <property type="term" value="F:2-C-methyl-D-erythritol 2,4-cyclodiphosphate synthase activity"/>
    <property type="evidence" value="ECO:0007669"/>
    <property type="project" value="UniProtKB-UniRule"/>
</dbReference>
<feature type="domain" description="2-C-methyl-D-erythritol 2,4-cyclodiphosphate synthase" evidence="9">
    <location>
        <begin position="6"/>
        <end position="171"/>
    </location>
</feature>
<keyword evidence="11" id="KW-1185">Reference proteome</keyword>
<feature type="binding site" evidence="7">
    <location>
        <begin position="149"/>
        <end position="152"/>
    </location>
    <ligand>
        <name>4-CDP-2-C-methyl-D-erythritol 2-phosphate</name>
        <dbReference type="ChEBI" id="CHEBI:57919"/>
    </ligand>
</feature>
<feature type="binding site" evidence="7">
    <location>
        <position position="159"/>
    </location>
    <ligand>
        <name>4-CDP-2-C-methyl-D-erythritol 2-phosphate</name>
        <dbReference type="ChEBI" id="CHEBI:57919"/>
    </ligand>
</feature>
<feature type="site" description="Transition state stabilizer" evidence="7">
    <location>
        <position position="150"/>
    </location>
</feature>
<feature type="binding site" evidence="7">
    <location>
        <position position="13"/>
    </location>
    <ligand>
        <name>a divalent metal cation</name>
        <dbReference type="ChEBI" id="CHEBI:60240"/>
    </ligand>
</feature>
<feature type="binding site" evidence="7">
    <location>
        <position position="15"/>
    </location>
    <ligand>
        <name>a divalent metal cation</name>
        <dbReference type="ChEBI" id="CHEBI:60240"/>
    </ligand>
</feature>
<comment type="cofactor">
    <cofactor evidence="7">
        <name>a divalent metal cation</name>
        <dbReference type="ChEBI" id="CHEBI:60240"/>
    </cofactor>
    <text evidence="7">Binds 1 divalent metal cation per subunit.</text>
</comment>
<dbReference type="PROSITE" id="PS01350">
    <property type="entry name" value="ISPF"/>
    <property type="match status" value="1"/>
</dbReference>